<feature type="compositionally biased region" description="Basic and acidic residues" evidence="1">
    <location>
        <begin position="1006"/>
        <end position="1015"/>
    </location>
</feature>
<proteinExistence type="predicted"/>
<evidence type="ECO:0000313" key="3">
    <source>
        <dbReference type="Proteomes" id="UP000265515"/>
    </source>
</evidence>
<keyword evidence="3" id="KW-1185">Reference proteome</keyword>
<name>A0A388L737_CHABU</name>
<dbReference type="EMBL" id="BFEA01000285">
    <property type="protein sequence ID" value="GBG78052.1"/>
    <property type="molecule type" value="Genomic_DNA"/>
</dbReference>
<feature type="compositionally biased region" description="Gly residues" evidence="1">
    <location>
        <begin position="884"/>
        <end position="896"/>
    </location>
</feature>
<feature type="region of interest" description="Disordered" evidence="1">
    <location>
        <begin position="659"/>
        <end position="687"/>
    </location>
</feature>
<evidence type="ECO:0000256" key="1">
    <source>
        <dbReference type="SAM" id="MobiDB-lite"/>
    </source>
</evidence>
<feature type="region of interest" description="Disordered" evidence="1">
    <location>
        <begin position="987"/>
        <end position="1084"/>
    </location>
</feature>
<comment type="caution">
    <text evidence="2">The sequence shown here is derived from an EMBL/GenBank/DDBJ whole genome shotgun (WGS) entry which is preliminary data.</text>
</comment>
<feature type="compositionally biased region" description="Basic residues" evidence="1">
    <location>
        <begin position="1"/>
        <end position="23"/>
    </location>
</feature>
<feature type="compositionally biased region" description="Basic and acidic residues" evidence="1">
    <location>
        <begin position="905"/>
        <end position="925"/>
    </location>
</feature>
<feature type="compositionally biased region" description="Basic and acidic residues" evidence="1">
    <location>
        <begin position="51"/>
        <end position="69"/>
    </location>
</feature>
<feature type="compositionally biased region" description="Gly residues" evidence="1">
    <location>
        <begin position="824"/>
        <end position="854"/>
    </location>
</feature>
<gene>
    <name evidence="2" type="ORF">CBR_g25988</name>
</gene>
<protein>
    <submittedName>
        <fullName evidence="2">Uncharacterized protein</fullName>
    </submittedName>
</protein>
<evidence type="ECO:0000313" key="2">
    <source>
        <dbReference type="EMBL" id="GBG78052.1"/>
    </source>
</evidence>
<feature type="region of interest" description="Disordered" evidence="1">
    <location>
        <begin position="1304"/>
        <end position="1339"/>
    </location>
</feature>
<dbReference type="Proteomes" id="UP000265515">
    <property type="component" value="Unassembled WGS sequence"/>
</dbReference>
<reference evidence="2 3" key="1">
    <citation type="journal article" date="2018" name="Cell">
        <title>The Chara Genome: Secondary Complexity and Implications for Plant Terrestrialization.</title>
        <authorList>
            <person name="Nishiyama T."/>
            <person name="Sakayama H."/>
            <person name="Vries J.D."/>
            <person name="Buschmann H."/>
            <person name="Saint-Marcoux D."/>
            <person name="Ullrich K.K."/>
            <person name="Haas F.B."/>
            <person name="Vanderstraeten L."/>
            <person name="Becker D."/>
            <person name="Lang D."/>
            <person name="Vosolsobe S."/>
            <person name="Rombauts S."/>
            <person name="Wilhelmsson P.K.I."/>
            <person name="Janitza P."/>
            <person name="Kern R."/>
            <person name="Heyl A."/>
            <person name="Rumpler F."/>
            <person name="Villalobos L.I.A.C."/>
            <person name="Clay J.M."/>
            <person name="Skokan R."/>
            <person name="Toyoda A."/>
            <person name="Suzuki Y."/>
            <person name="Kagoshima H."/>
            <person name="Schijlen E."/>
            <person name="Tajeshwar N."/>
            <person name="Catarino B."/>
            <person name="Hetherington A.J."/>
            <person name="Saltykova A."/>
            <person name="Bonnot C."/>
            <person name="Breuninger H."/>
            <person name="Symeonidi A."/>
            <person name="Radhakrishnan G.V."/>
            <person name="Van Nieuwerburgh F."/>
            <person name="Deforce D."/>
            <person name="Chang C."/>
            <person name="Karol K.G."/>
            <person name="Hedrich R."/>
            <person name="Ulvskov P."/>
            <person name="Glockner G."/>
            <person name="Delwiche C.F."/>
            <person name="Petrasek J."/>
            <person name="Van de Peer Y."/>
            <person name="Friml J."/>
            <person name="Beilby M."/>
            <person name="Dolan L."/>
            <person name="Kohara Y."/>
            <person name="Sugano S."/>
            <person name="Fujiyama A."/>
            <person name="Delaux P.-M."/>
            <person name="Quint M."/>
            <person name="TheiBen G."/>
            <person name="Hagemann M."/>
            <person name="Harholt J."/>
            <person name="Dunand C."/>
            <person name="Zachgo S."/>
            <person name="Langdale J."/>
            <person name="Maumus F."/>
            <person name="Straeten D.V.D."/>
            <person name="Gould S.B."/>
            <person name="Rensing S.A."/>
        </authorList>
    </citation>
    <scope>NUCLEOTIDE SEQUENCE [LARGE SCALE GENOMIC DNA]</scope>
    <source>
        <strain evidence="2 3">S276</strain>
    </source>
</reference>
<feature type="compositionally biased region" description="Acidic residues" evidence="1">
    <location>
        <begin position="665"/>
        <end position="681"/>
    </location>
</feature>
<accession>A0A388L737</accession>
<dbReference type="Gramene" id="GBG78052">
    <property type="protein sequence ID" value="GBG78052"/>
    <property type="gene ID" value="CBR_g25988"/>
</dbReference>
<feature type="region of interest" description="Disordered" evidence="1">
    <location>
        <begin position="1237"/>
        <end position="1263"/>
    </location>
</feature>
<feature type="compositionally biased region" description="Basic and acidic residues" evidence="1">
    <location>
        <begin position="1131"/>
        <end position="1157"/>
    </location>
</feature>
<sequence>MADKNKKSKRGNQSKTTTSKKAKRSDSLTIRELQAIGEGDSARLGIAAAREPSEKSKRKLAAEEGDGQKKPRRRKTAEGTSGDKTAVGRQYDEATTFWLEYKRNDDGEIVEKELPIQLLIDPGKSVTHKPERAQRVHKDVFKPEDKDKYFNYPVNGQHTVAAVKELAGKPIFELWKMHSWPARVVWFSDEDFGGYLQVSLTENTRHKMSKQHAQKAAFEDMREAWENKGRTVTIQGNPSRKEAEKQAFFDFQKLLLGKSPNDAHLTMTRKATTLADKDHVAAIGNASRQWMSLLTASDEVFRKSMEFYDKWAGGKLLGGDGKTPCRSRANSCQTNLWLSKRFRKWARKGRLSLANMPDAEKLSILDDILALRGVFVKSAGGHLKRQHKPEIKDMVATRTVDRMMLRMFHYILFLESEEDAEVWRYGSQFFRTEEQLLVEFVSRGLTKQVWVELRKHFHDAVEYVNTCKRCLQYEKKSLDETKEMYDDERFPKSFEKSVRSILRRTVEEVQDTIRVSGDVRHIKWHKINRVTSLIPFSYPASQAHNRLTEIREIVRHYRNLVFGLLNGYHNAPRESVSNFLKRLNHVFFLMAKPLTLKNYKAQFDEEDPFDAEDMEEMSDSETFDFESMPLPRVVAQVDDEGEGVPRRYSTSPAGLKRVFERETVEDQSCDDGEEERDYDYEPGDKLPRDHDTWENARLFFYGRHHRFTPEAVWGHNVWHPRKFQPAVKTGKWVMAMKEADGKWSGMNRLGAVPFKKKAKETLVEHLSVMNPDRSLPDVNAYAGQKLDELYDNKILEFRAPFYTLETAPSRGIDWRMPQPPSGGQHPGGSGRGDGGDDAGPGGGGDEGDGSGSGGDEAKGKRPCETLSEPIGFDGKRSGEKGSGGKESGGKGSGRKGPGGKRRAFRSHESIGTESRCKGSRYSDMRDEASLRSYSLRPYQVRVHSHLSPRTLFHFAGERKMLEGPAAGVLETGPSEYERYASEGASIDLKSKSAADPGEEGLSQDAHAVHREEETQHWPPNRVLDGLDAGVLETGASGHLRRPSEGASIELESKSTPPSREGELSQEAHVVQQEEETQHWPFHKVREGLDEGVFETSASEHQCHASEGASVDVESKSATTLGEEDLSQEAHAVQRDVGSDGGESHCEGSRDSNKRDEAAPGSYQATCMDVWGSSACGDEEAEEEPVVETRFHDDEEGELFGAGGEVSARLHDDEAGEETVGEAQLYAGEVSARPHVGEVSARQMGSKRTDHDSPSTNCGEEQGDRASALSSGWEMVLHEAANLVSAAAAIELVSDSAVVEMQNIESSADVGRVARQEAGSPRRTPEHGVRLSMSLPMKPS</sequence>
<organism evidence="2 3">
    <name type="scientific">Chara braunii</name>
    <name type="common">Braun's stonewort</name>
    <dbReference type="NCBI Taxonomy" id="69332"/>
    <lineage>
        <taxon>Eukaryota</taxon>
        <taxon>Viridiplantae</taxon>
        <taxon>Streptophyta</taxon>
        <taxon>Charophyceae</taxon>
        <taxon>Charales</taxon>
        <taxon>Characeae</taxon>
        <taxon>Chara</taxon>
    </lineage>
</organism>
<feature type="compositionally biased region" description="Basic and acidic residues" evidence="1">
    <location>
        <begin position="873"/>
        <end position="883"/>
    </location>
</feature>
<feature type="region of interest" description="Disordered" evidence="1">
    <location>
        <begin position="1096"/>
        <end position="1160"/>
    </location>
</feature>
<feature type="region of interest" description="Disordered" evidence="1">
    <location>
        <begin position="810"/>
        <end position="925"/>
    </location>
</feature>
<feature type="region of interest" description="Disordered" evidence="1">
    <location>
        <begin position="1"/>
        <end position="87"/>
    </location>
</feature>